<feature type="compositionally biased region" description="Polar residues" evidence="1">
    <location>
        <begin position="12"/>
        <end position="35"/>
    </location>
</feature>
<dbReference type="EMBL" id="WUAV01000001">
    <property type="protein sequence ID" value="KAF1770963.1"/>
    <property type="molecule type" value="Genomic_DNA"/>
</dbReference>
<evidence type="ECO:0000256" key="1">
    <source>
        <dbReference type="SAM" id="MobiDB-lite"/>
    </source>
</evidence>
<dbReference type="KEGG" id="crq:GCK72_002787"/>
<dbReference type="Proteomes" id="UP000483820">
    <property type="component" value="Chromosome I"/>
</dbReference>
<comment type="caution">
    <text evidence="2">The sequence shown here is derived from an EMBL/GenBank/DDBJ whole genome shotgun (WGS) entry which is preliminary data.</text>
</comment>
<accession>A0A6A5HX09</accession>
<dbReference type="GeneID" id="78773400"/>
<feature type="region of interest" description="Disordered" evidence="1">
    <location>
        <begin position="1"/>
        <end position="83"/>
    </location>
</feature>
<evidence type="ECO:0000313" key="3">
    <source>
        <dbReference type="Proteomes" id="UP000483820"/>
    </source>
</evidence>
<sequence length="164" mass="18475">MLDSGYGYTDEYPNQQSSTAVSEEQSSTTAGYDSTNDSKDQPRTYAPSVVPYNPSVSEKEMDEPEDACAGLSDRTHGQDAGLAQPLPPWKMYCQPLSPQSQLLAVTMRQKYRIRLITPKDIPLQLRTKKNLLMLQLMENRQLQQRIPLQNLCPACNGENMSNFK</sequence>
<dbReference type="AlphaFoldDB" id="A0A6A5HX09"/>
<dbReference type="RefSeq" id="XP_053592249.1">
    <property type="nucleotide sequence ID" value="XM_053723604.1"/>
</dbReference>
<protein>
    <submittedName>
        <fullName evidence="2">Uncharacterized protein</fullName>
    </submittedName>
</protein>
<organism evidence="2 3">
    <name type="scientific">Caenorhabditis remanei</name>
    <name type="common">Caenorhabditis vulgaris</name>
    <dbReference type="NCBI Taxonomy" id="31234"/>
    <lineage>
        <taxon>Eukaryota</taxon>
        <taxon>Metazoa</taxon>
        <taxon>Ecdysozoa</taxon>
        <taxon>Nematoda</taxon>
        <taxon>Chromadorea</taxon>
        <taxon>Rhabditida</taxon>
        <taxon>Rhabditina</taxon>
        <taxon>Rhabditomorpha</taxon>
        <taxon>Rhabditoidea</taxon>
        <taxon>Rhabditidae</taxon>
        <taxon>Peloderinae</taxon>
        <taxon>Caenorhabditis</taxon>
    </lineage>
</organism>
<evidence type="ECO:0000313" key="2">
    <source>
        <dbReference type="EMBL" id="KAF1770963.1"/>
    </source>
</evidence>
<gene>
    <name evidence="2" type="ORF">GCK72_002787</name>
</gene>
<name>A0A6A5HX09_CAERE</name>
<dbReference type="CTD" id="78773400"/>
<reference evidence="2 3" key="1">
    <citation type="submission" date="2019-12" db="EMBL/GenBank/DDBJ databases">
        <title>Chromosome-level assembly of the Caenorhabditis remanei genome.</title>
        <authorList>
            <person name="Teterina A.A."/>
            <person name="Willis J.H."/>
            <person name="Phillips P.C."/>
        </authorList>
    </citation>
    <scope>NUCLEOTIDE SEQUENCE [LARGE SCALE GENOMIC DNA]</scope>
    <source>
        <strain evidence="2 3">PX506</strain>
        <tissue evidence="2">Whole organism</tissue>
    </source>
</reference>
<proteinExistence type="predicted"/>